<sequence length="170" mass="19656">MVLDAITGACWGPEEQSCSETAVLCTVMGPAQGNPAPQPRHPRRQQRKDDEVEHESEEEEEERGGVGWEGSRQLRTAPRRRQRRPRPRLPLRHREAAPTRTTRDCAACRRPCWHKRWPPPPPTAISTNMNRWSGDTPEESCGRLSLMSRSEIVFWFCSDCITFCRFMLWT</sequence>
<organism evidence="2 3">
    <name type="scientific">Prorocentrum cordatum</name>
    <dbReference type="NCBI Taxonomy" id="2364126"/>
    <lineage>
        <taxon>Eukaryota</taxon>
        <taxon>Sar</taxon>
        <taxon>Alveolata</taxon>
        <taxon>Dinophyceae</taxon>
        <taxon>Prorocentrales</taxon>
        <taxon>Prorocentraceae</taxon>
        <taxon>Prorocentrum</taxon>
    </lineage>
</organism>
<evidence type="ECO:0000313" key="3">
    <source>
        <dbReference type="Proteomes" id="UP001189429"/>
    </source>
</evidence>
<proteinExistence type="predicted"/>
<evidence type="ECO:0000256" key="1">
    <source>
        <dbReference type="SAM" id="MobiDB-lite"/>
    </source>
</evidence>
<dbReference type="EMBL" id="CAUYUJ010016982">
    <property type="protein sequence ID" value="CAK0870640.1"/>
    <property type="molecule type" value="Genomic_DNA"/>
</dbReference>
<keyword evidence="3" id="KW-1185">Reference proteome</keyword>
<comment type="caution">
    <text evidence="2">The sequence shown here is derived from an EMBL/GenBank/DDBJ whole genome shotgun (WGS) entry which is preliminary data.</text>
</comment>
<gene>
    <name evidence="2" type="ORF">PCOR1329_LOCUS56692</name>
</gene>
<protein>
    <submittedName>
        <fullName evidence="2">Uncharacterized protein</fullName>
    </submittedName>
</protein>
<reference evidence="2" key="1">
    <citation type="submission" date="2023-10" db="EMBL/GenBank/DDBJ databases">
        <authorList>
            <person name="Chen Y."/>
            <person name="Shah S."/>
            <person name="Dougan E. K."/>
            <person name="Thang M."/>
            <person name="Chan C."/>
        </authorList>
    </citation>
    <scope>NUCLEOTIDE SEQUENCE [LARGE SCALE GENOMIC DNA]</scope>
</reference>
<feature type="compositionally biased region" description="Basic residues" evidence="1">
    <location>
        <begin position="77"/>
        <end position="91"/>
    </location>
</feature>
<feature type="region of interest" description="Disordered" evidence="1">
    <location>
        <begin position="29"/>
        <end position="96"/>
    </location>
</feature>
<evidence type="ECO:0000313" key="2">
    <source>
        <dbReference type="EMBL" id="CAK0870640.1"/>
    </source>
</evidence>
<accession>A0ABN9VC42</accession>
<dbReference type="Proteomes" id="UP001189429">
    <property type="component" value="Unassembled WGS sequence"/>
</dbReference>
<name>A0ABN9VC42_9DINO</name>
<feature type="compositionally biased region" description="Acidic residues" evidence="1">
    <location>
        <begin position="52"/>
        <end position="62"/>
    </location>
</feature>